<protein>
    <submittedName>
        <fullName evidence="2">Universal stress protein UspA</fullName>
    </submittedName>
</protein>
<evidence type="ECO:0000313" key="2">
    <source>
        <dbReference type="EMBL" id="RST86779.1"/>
    </source>
</evidence>
<dbReference type="AlphaFoldDB" id="A0A429YZ88"/>
<name>A0A429YZ88_9HYPH</name>
<gene>
    <name evidence="2" type="ORF">EJC49_08715</name>
</gene>
<sequence length="273" mass="29670">MSYRSVLVQIDIDGALEPRLRFAREIARRFDAALIGLCAAQPHTPVAPMHGAIISGEMIRRETDEIQASLDEIARGFSDLAGEGATFIGQVGDPTRCLTELARQADLIVTGPRDEHLGRDYNRAVDLGSLILSAGRPILMATRSHAALKGDRVLVAWKDTREARRAVVDALPFLKTAHEVLVATVEEDDRAHARESLADVVAFLARHGVTARSQCLVPADEEFGDTLSTAAFEMGADLVVSGGYGHSRLREWAFGGVTRRLIEASSTNRLFSN</sequence>
<dbReference type="Gene3D" id="3.40.50.12370">
    <property type="match status" value="1"/>
</dbReference>
<dbReference type="SUPFAM" id="SSF52402">
    <property type="entry name" value="Adenine nucleotide alpha hydrolases-like"/>
    <property type="match status" value="2"/>
</dbReference>
<comment type="similarity">
    <text evidence="1">Belongs to the universal stress protein A family.</text>
</comment>
<dbReference type="OrthoDB" id="9804721at2"/>
<dbReference type="PANTHER" id="PTHR46268:SF15">
    <property type="entry name" value="UNIVERSAL STRESS PROTEIN HP_0031"/>
    <property type="match status" value="1"/>
</dbReference>
<keyword evidence="3" id="KW-1185">Reference proteome</keyword>
<reference evidence="2 3" key="1">
    <citation type="submission" date="2018-12" db="EMBL/GenBank/DDBJ databases">
        <title>Mesorhizobium carbonis sp. nov., isolated from coal mine water.</title>
        <authorList>
            <person name="Xin W."/>
            <person name="Xu Z."/>
            <person name="Xiang F."/>
            <person name="Zhang J."/>
            <person name="Xi L."/>
            <person name="Liu J."/>
        </authorList>
    </citation>
    <scope>NUCLEOTIDE SEQUENCE [LARGE SCALE GENOMIC DNA]</scope>
    <source>
        <strain evidence="2 3">B2.3</strain>
    </source>
</reference>
<evidence type="ECO:0000313" key="3">
    <source>
        <dbReference type="Proteomes" id="UP000278398"/>
    </source>
</evidence>
<dbReference type="RefSeq" id="WP_126699326.1">
    <property type="nucleotide sequence ID" value="NZ_RWKW01000031.1"/>
</dbReference>
<accession>A0A429YZ88</accession>
<dbReference type="Proteomes" id="UP000278398">
    <property type="component" value="Unassembled WGS sequence"/>
</dbReference>
<organism evidence="2 3">
    <name type="scientific">Aquibium carbonis</name>
    <dbReference type="NCBI Taxonomy" id="2495581"/>
    <lineage>
        <taxon>Bacteria</taxon>
        <taxon>Pseudomonadati</taxon>
        <taxon>Pseudomonadota</taxon>
        <taxon>Alphaproteobacteria</taxon>
        <taxon>Hyphomicrobiales</taxon>
        <taxon>Phyllobacteriaceae</taxon>
        <taxon>Aquibium</taxon>
    </lineage>
</organism>
<comment type="caution">
    <text evidence="2">The sequence shown here is derived from an EMBL/GenBank/DDBJ whole genome shotgun (WGS) entry which is preliminary data.</text>
</comment>
<dbReference type="PANTHER" id="PTHR46268">
    <property type="entry name" value="STRESS RESPONSE PROTEIN NHAX"/>
    <property type="match status" value="1"/>
</dbReference>
<dbReference type="EMBL" id="RWKW01000031">
    <property type="protein sequence ID" value="RST86779.1"/>
    <property type="molecule type" value="Genomic_DNA"/>
</dbReference>
<dbReference type="CDD" id="cd00293">
    <property type="entry name" value="USP-like"/>
    <property type="match status" value="1"/>
</dbReference>
<evidence type="ECO:0000256" key="1">
    <source>
        <dbReference type="ARBA" id="ARBA00008791"/>
    </source>
</evidence>
<proteinExistence type="inferred from homology"/>